<feature type="domain" description="Replication-associated protein ORF2/G2P" evidence="1">
    <location>
        <begin position="397"/>
        <end position="488"/>
    </location>
</feature>
<dbReference type="AlphaFoldDB" id="A0A510UPP3"/>
<name>A0A510UPP3_ALIFS</name>
<comment type="caution">
    <text evidence="2">The sequence shown here is derived from an EMBL/GenBank/DDBJ whole genome shotgun (WGS) entry which is preliminary data.</text>
</comment>
<dbReference type="RefSeq" id="WP_186809465.1">
    <property type="nucleotide sequence ID" value="NZ_BJTZ01000026.1"/>
</dbReference>
<dbReference type="Proteomes" id="UP000321787">
    <property type="component" value="Unassembled WGS sequence"/>
</dbReference>
<proteinExistence type="predicted"/>
<protein>
    <recommendedName>
        <fullName evidence="1">Replication-associated protein ORF2/G2P domain-containing protein</fullName>
    </recommendedName>
</protein>
<organism evidence="2 3">
    <name type="scientific">Aliivibrio fischeri</name>
    <name type="common">Vibrio fischeri</name>
    <dbReference type="NCBI Taxonomy" id="668"/>
    <lineage>
        <taxon>Bacteria</taxon>
        <taxon>Pseudomonadati</taxon>
        <taxon>Pseudomonadota</taxon>
        <taxon>Gammaproteobacteria</taxon>
        <taxon>Vibrionales</taxon>
        <taxon>Vibrionaceae</taxon>
        <taxon>Aliivibrio</taxon>
    </lineage>
</organism>
<dbReference type="EMBL" id="BJTZ01000026">
    <property type="protein sequence ID" value="GEK15200.1"/>
    <property type="molecule type" value="Genomic_DNA"/>
</dbReference>
<reference evidence="2 3" key="1">
    <citation type="submission" date="2019-07" db="EMBL/GenBank/DDBJ databases">
        <title>Whole genome shotgun sequence of Aliivibrio fischeri NBRC 101058.</title>
        <authorList>
            <person name="Hosoyama A."/>
            <person name="Uohara A."/>
            <person name="Ohji S."/>
            <person name="Ichikawa N."/>
        </authorList>
    </citation>
    <scope>NUCLEOTIDE SEQUENCE [LARGE SCALE GENOMIC DNA]</scope>
    <source>
        <strain evidence="2 3">NBRC 101058</strain>
    </source>
</reference>
<gene>
    <name evidence="2" type="ORF">AFI02nite_32360</name>
</gene>
<evidence type="ECO:0000313" key="2">
    <source>
        <dbReference type="EMBL" id="GEK15200.1"/>
    </source>
</evidence>
<dbReference type="Pfam" id="PF23343">
    <property type="entry name" value="REP_ORF2-G2P"/>
    <property type="match status" value="1"/>
</dbReference>
<evidence type="ECO:0000259" key="1">
    <source>
        <dbReference type="Pfam" id="PF23343"/>
    </source>
</evidence>
<sequence length="712" mass="81136">MKEKHEKVNIGNLSNQDLLYVTGSIRPQDEIKKNDACFRAGFLGSKIQVQPYSQQEMQLLEAGLFKKLPVYDRVLNRKSKHVTEVEIATEHFEKLNRPPEHVREAAARIAEDYRLVNGRKSPTQKMDSRKWDIRSTLRVIGRGTPYPIELASTESHFSQDVLYSSTSQSTAAILHEKGKRNDDEPKLAPVSFQVQHREWSGQYRGQVVTQTPVSNAPDANAGERFSEKLTSRSVSKIFESAAYTSTCHGGFTTFLTLTFNKEQRLRIFGGLADPSDVNSIGAHHPVRFRRNMVTYKSSEFVKRTESPVCNIGGAYTSIAIDGQIPKLMNASGDIAGDYCLLSQKPKAEFTIDKTLETTVGKEVSRLLDGLKKMYQRGWLADHTVQTDKHSHAKYSDLTHEQVPPHFKSIPTEFGPSFMKDDFHYIWVAECPANEDGEPNPHVHVLLRWTVEAHLFSAWAKRFEKIWGHGFAKLERIREPKAAGSYIIKAVGYAAKGDNAEQGLIRGNRYNIAKCSRAPAWECIASFEADNITAIIKELGYRLERWKKPLERTLNRLSYQKSQTIKAKATAIKKGEPEDKLKKMQSRIIRLEKQAFNVKKEMKSRQVHVSTANNFSISFDGKEAKDKLDDFLMWAAGARGWGMDCRDMDLSELKNEADGFYHDRFIQFKDKQAYWQAVLNDPTPIETHDENELSYWKSFTADYLEGRLTPLLR</sequence>
<accession>A0A510UPP3</accession>
<evidence type="ECO:0000313" key="3">
    <source>
        <dbReference type="Proteomes" id="UP000321787"/>
    </source>
</evidence>
<dbReference type="InterPro" id="IPR056906">
    <property type="entry name" value="ORF2/G2P_dom"/>
</dbReference>